<accession>A0A930VJA8</accession>
<dbReference type="InterPro" id="IPR002575">
    <property type="entry name" value="Aminoglycoside_PTrfase"/>
</dbReference>
<dbReference type="SUPFAM" id="SSF56112">
    <property type="entry name" value="Protein kinase-like (PK-like)"/>
    <property type="match status" value="1"/>
</dbReference>
<gene>
    <name evidence="2" type="ORF">ISU07_22315</name>
</gene>
<feature type="domain" description="Aminoglycoside phosphotransferase" evidence="1">
    <location>
        <begin position="94"/>
        <end position="240"/>
    </location>
</feature>
<dbReference type="AlphaFoldDB" id="A0A930VJA8"/>
<reference evidence="2" key="1">
    <citation type="submission" date="2020-11" db="EMBL/GenBank/DDBJ databases">
        <title>Nocardioides sp. nov., isolated from Soil of Cynanchum wilfordii Hemsley rhizosphere.</title>
        <authorList>
            <person name="Lee J.-S."/>
            <person name="Suh M.K."/>
            <person name="Kim J.-S."/>
        </authorList>
    </citation>
    <scope>NUCLEOTIDE SEQUENCE</scope>
    <source>
        <strain evidence="2">KCTC 19275</strain>
    </source>
</reference>
<dbReference type="InterPro" id="IPR011009">
    <property type="entry name" value="Kinase-like_dom_sf"/>
</dbReference>
<evidence type="ECO:0000259" key="1">
    <source>
        <dbReference type="Pfam" id="PF01636"/>
    </source>
</evidence>
<organism evidence="2 3">
    <name type="scientific">Nocardioides islandensis</name>
    <dbReference type="NCBI Taxonomy" id="433663"/>
    <lineage>
        <taxon>Bacteria</taxon>
        <taxon>Bacillati</taxon>
        <taxon>Actinomycetota</taxon>
        <taxon>Actinomycetes</taxon>
        <taxon>Propionibacteriales</taxon>
        <taxon>Nocardioidaceae</taxon>
        <taxon>Nocardioides</taxon>
    </lineage>
</organism>
<evidence type="ECO:0000313" key="2">
    <source>
        <dbReference type="EMBL" id="MBF4765878.1"/>
    </source>
</evidence>
<dbReference type="RefSeq" id="WP_194709057.1">
    <property type="nucleotide sequence ID" value="NZ_JADKPN010000019.1"/>
</dbReference>
<protein>
    <submittedName>
        <fullName evidence="2">Phosphotransferase</fullName>
    </submittedName>
</protein>
<dbReference type="EMBL" id="JADKPN010000019">
    <property type="protein sequence ID" value="MBF4765878.1"/>
    <property type="molecule type" value="Genomic_DNA"/>
</dbReference>
<dbReference type="Gene3D" id="3.30.200.20">
    <property type="entry name" value="Phosphorylase Kinase, domain 1"/>
    <property type="match status" value="1"/>
</dbReference>
<evidence type="ECO:0000313" key="3">
    <source>
        <dbReference type="Proteomes" id="UP000640489"/>
    </source>
</evidence>
<dbReference type="Proteomes" id="UP000640489">
    <property type="component" value="Unassembled WGS sequence"/>
</dbReference>
<proteinExistence type="predicted"/>
<comment type="caution">
    <text evidence="2">The sequence shown here is derived from an EMBL/GenBank/DDBJ whole genome shotgun (WGS) entry which is preliminary data.</text>
</comment>
<name>A0A930VJA8_9ACTN</name>
<dbReference type="Pfam" id="PF01636">
    <property type="entry name" value="APH"/>
    <property type="match status" value="1"/>
</dbReference>
<dbReference type="Gene3D" id="1.10.510.10">
    <property type="entry name" value="Transferase(Phosphotransferase) domain 1"/>
    <property type="match status" value="1"/>
</dbReference>
<keyword evidence="3" id="KW-1185">Reference proteome</keyword>
<sequence>MREPPPNVSDADVLAAVRAHWSDEVDGAEHLPVGFGAHHWSATVRGRPAWFVTLDAFDGKQDAASLEATYAAASGLMFPLDFVVAPVPSHAGTWTVPFAGGALSVTPWIAGENPATLDLGLVSDMLRRLQAVTPTPGVREWTTITPPTLPADLVSLVQQPWDKGPYGERARSAVRGRLDAIEEWSASYHALADLARRRPWVLTHGEPGPHNLMVTGDKTRMVDWETLRLAPAERDWRTLVERGLPTDGLDAAMLELFDLEWRLDEISQYAAWFSAPHTGTASDRVAMGGLLHELVRATFQPGG</sequence>